<dbReference type="PROSITE" id="PS50943">
    <property type="entry name" value="HTH_CROC1"/>
    <property type="match status" value="1"/>
</dbReference>
<proteinExistence type="predicted"/>
<dbReference type="SUPFAM" id="SSF48452">
    <property type="entry name" value="TPR-like"/>
    <property type="match status" value="1"/>
</dbReference>
<dbReference type="Gene3D" id="1.10.260.40">
    <property type="entry name" value="lambda repressor-like DNA-binding domains"/>
    <property type="match status" value="1"/>
</dbReference>
<dbReference type="EMBL" id="CP056041">
    <property type="protein sequence ID" value="QKZ18624.1"/>
    <property type="molecule type" value="Genomic_DNA"/>
</dbReference>
<dbReference type="GO" id="GO:0003677">
    <property type="term" value="F:DNA binding"/>
    <property type="evidence" value="ECO:0007669"/>
    <property type="project" value="InterPro"/>
</dbReference>
<dbReference type="InterPro" id="IPR011990">
    <property type="entry name" value="TPR-like_helical_dom_sf"/>
</dbReference>
<dbReference type="Proteomes" id="UP000509418">
    <property type="component" value="Chromosome"/>
</dbReference>
<gene>
    <name evidence="2" type="ORF">HUT05_15355</name>
</gene>
<keyword evidence="3" id="KW-1185">Reference proteome</keyword>
<reference evidence="2 3" key="1">
    <citation type="submission" date="2020-06" db="EMBL/GenBank/DDBJ databases">
        <title>Genome mining for natural products.</title>
        <authorList>
            <person name="Zhang B."/>
            <person name="Shi J."/>
            <person name="Ge H."/>
        </authorList>
    </citation>
    <scope>NUCLEOTIDE SEQUENCE [LARGE SCALE GENOMIC DNA]</scope>
    <source>
        <strain evidence="2 3">NA02069</strain>
    </source>
</reference>
<accession>A0A7H8T5M3</accession>
<name>A0A7H8T5M3_STRCX</name>
<evidence type="ECO:0000313" key="3">
    <source>
        <dbReference type="Proteomes" id="UP000509418"/>
    </source>
</evidence>
<dbReference type="AlphaFoldDB" id="A0A7H8T5M3"/>
<dbReference type="InterPro" id="IPR001387">
    <property type="entry name" value="Cro/C1-type_HTH"/>
</dbReference>
<evidence type="ECO:0000259" key="1">
    <source>
        <dbReference type="PROSITE" id="PS50943"/>
    </source>
</evidence>
<dbReference type="SUPFAM" id="SSF47413">
    <property type="entry name" value="lambda repressor-like DNA-binding domains"/>
    <property type="match status" value="1"/>
</dbReference>
<feature type="domain" description="HTH cro/C1-type" evidence="1">
    <location>
        <begin position="22"/>
        <end position="76"/>
    </location>
</feature>
<organism evidence="2 3">
    <name type="scientific">Streptomyces chartreusis</name>
    <dbReference type="NCBI Taxonomy" id="1969"/>
    <lineage>
        <taxon>Bacteria</taxon>
        <taxon>Bacillati</taxon>
        <taxon>Actinomycetota</taxon>
        <taxon>Actinomycetes</taxon>
        <taxon>Kitasatosporales</taxon>
        <taxon>Streptomycetaceae</taxon>
        <taxon>Streptomyces</taxon>
    </lineage>
</organism>
<dbReference type="CDD" id="cd00093">
    <property type="entry name" value="HTH_XRE"/>
    <property type="match status" value="1"/>
</dbReference>
<evidence type="ECO:0000313" key="2">
    <source>
        <dbReference type="EMBL" id="QKZ18624.1"/>
    </source>
</evidence>
<protein>
    <submittedName>
        <fullName evidence="2">Helix-turn-helix transcriptional regulator</fullName>
    </submittedName>
</protein>
<dbReference type="Pfam" id="PF13560">
    <property type="entry name" value="HTH_31"/>
    <property type="match status" value="1"/>
</dbReference>
<dbReference type="SMART" id="SM00530">
    <property type="entry name" value="HTH_XRE"/>
    <property type="match status" value="1"/>
</dbReference>
<dbReference type="InterPro" id="IPR010982">
    <property type="entry name" value="Lambda_DNA-bd_dom_sf"/>
</dbReference>
<sequence>MAQKPNDLTPWVSPLHNWGFELRELRNLRDLSLRALAKRAMVDHAHLGRFERAERMATREQAAQLDLALGANGMLLRLWERIGDERGHVANSPVHVAKSSVDLALGLPDQAASDGEGISVPCRLHDGSVVWVALDRRALLRTGVGLGAAAAVGAGSPAFADSGAVPGLVRKARAASAYGSTPVEHLRRTRRLLIDNDNLLGPRHALQAVRDHIQVIQELRREAKGVDRRDLMELQTQYGEFLSWLYQDMGNPKAASYWLDRAMQWSQTVGDTDLSTYVMARKAQLAGDTADLVDVVDLAEAAQRMARPRSRLATVARTYEAYGHALRGDADESERAIDDVRNALDGAASDPTPWGVWLNASYVEIHRAQGLEALGKHDQAADGFATAIRMMPEGYHRDRGVYMARQAVALAGARAPEQAATIGMHALMVAEDTGSGRITNELARLDKALIPWQRVPEVAEFRAAFDSILVHETETDLT</sequence>